<dbReference type="EnsemblMetazoa" id="XM_022797573">
    <property type="protein sequence ID" value="XP_022653308"/>
    <property type="gene ID" value="LOC111247043"/>
</dbReference>
<evidence type="ECO:0000259" key="14">
    <source>
        <dbReference type="SMART" id="SM00563"/>
    </source>
</evidence>
<dbReference type="AlphaFoldDB" id="A0A7M7JKG6"/>
<dbReference type="PRINTS" id="PR00979">
    <property type="entry name" value="TAFAZZIN"/>
</dbReference>
<dbReference type="PANTHER" id="PTHR12497:SF0">
    <property type="entry name" value="TAFAZZIN"/>
    <property type="match status" value="1"/>
</dbReference>
<dbReference type="Proteomes" id="UP000594260">
    <property type="component" value="Unplaced"/>
</dbReference>
<name>A0A7M7JKG6_VARDE</name>
<evidence type="ECO:0000256" key="8">
    <source>
        <dbReference type="ARBA" id="ARBA00023136"/>
    </source>
</evidence>
<keyword evidence="8" id="KW-0472">Membrane</keyword>
<feature type="domain" description="Phospholipid/glycerol acyltransferase" evidence="14">
    <location>
        <begin position="65"/>
        <end position="190"/>
    </location>
</feature>
<dbReference type="GO" id="GO:0005741">
    <property type="term" value="C:mitochondrial outer membrane"/>
    <property type="evidence" value="ECO:0007669"/>
    <property type="project" value="UniProtKB-SubCell"/>
</dbReference>
<reference evidence="15" key="1">
    <citation type="submission" date="2021-01" db="UniProtKB">
        <authorList>
            <consortium name="EnsemblMetazoa"/>
        </authorList>
    </citation>
    <scope>IDENTIFICATION</scope>
</reference>
<evidence type="ECO:0000313" key="15">
    <source>
        <dbReference type="EnsemblMetazoa" id="XP_022653308"/>
    </source>
</evidence>
<evidence type="ECO:0000256" key="6">
    <source>
        <dbReference type="ARBA" id="ARBA00023098"/>
    </source>
</evidence>
<dbReference type="SUPFAM" id="SSF69593">
    <property type="entry name" value="Glycerol-3-phosphate (1)-acyltransferase"/>
    <property type="match status" value="1"/>
</dbReference>
<dbReference type="GO" id="GO:0047184">
    <property type="term" value="F:1-acylglycerophosphocholine O-acyltransferase activity"/>
    <property type="evidence" value="ECO:0007669"/>
    <property type="project" value="TreeGrafter"/>
</dbReference>
<dbReference type="OMA" id="WHTLFFS"/>
<evidence type="ECO:0000256" key="4">
    <source>
        <dbReference type="ARBA" id="ARBA00022787"/>
    </source>
</evidence>
<evidence type="ECO:0000313" key="16">
    <source>
        <dbReference type="Proteomes" id="UP000594260"/>
    </source>
</evidence>
<comment type="catalytic activity">
    <reaction evidence="11">
        <text>1'-[1,2-diacyl-sn-glycero-3-phospho],3'-[1-acyl-sn-glycero-3-phospho]-glycerol + a 1,2-diacyl-sn-glycero-3-phosphocholine = a cardiolipin + a 1-acyl-sn-glycero-3-phosphocholine</text>
        <dbReference type="Rhea" id="RHEA:33731"/>
        <dbReference type="ChEBI" id="CHEBI:57643"/>
        <dbReference type="ChEBI" id="CHEBI:58168"/>
        <dbReference type="ChEBI" id="CHEBI:62237"/>
        <dbReference type="ChEBI" id="CHEBI:64743"/>
    </reaction>
    <physiologicalReaction direction="left-to-right" evidence="11">
        <dbReference type="Rhea" id="RHEA:33732"/>
    </physiologicalReaction>
    <physiologicalReaction direction="right-to-left" evidence="11">
        <dbReference type="Rhea" id="RHEA:33733"/>
    </physiologicalReaction>
</comment>
<keyword evidence="5" id="KW-0999">Mitochondrion inner membrane</keyword>
<evidence type="ECO:0000256" key="13">
    <source>
        <dbReference type="RuleBase" id="RU365062"/>
    </source>
</evidence>
<dbReference type="Pfam" id="PF01553">
    <property type="entry name" value="Acyltransferase"/>
    <property type="match status" value="1"/>
</dbReference>
<dbReference type="CTD" id="36405"/>
<evidence type="ECO:0000256" key="12">
    <source>
        <dbReference type="ARBA" id="ARBA00049543"/>
    </source>
</evidence>
<comment type="similarity">
    <text evidence="2 13">Belongs to the taffazin family.</text>
</comment>
<dbReference type="SMART" id="SM00563">
    <property type="entry name" value="PlsC"/>
    <property type="match status" value="1"/>
</dbReference>
<dbReference type="InterPro" id="IPR002123">
    <property type="entry name" value="Plipid/glycerol_acylTrfase"/>
</dbReference>
<comment type="catalytic activity">
    <reaction evidence="12">
        <text>1,2-di-(9Z-octadecenoyl)-sn-glycero-3-phosphocholine + 1-hexadecanoyl-sn-glycero-3-phosphocholine = 1-hexadecanoyl-2-(9Z-octadecenoyl)-sn-glycero-3-phosphocholine + 1-(9Z-octadecenoyl)-sn-glycero-3-phosphocholine</text>
        <dbReference type="Rhea" id="RHEA:43816"/>
        <dbReference type="ChEBI" id="CHEBI:28610"/>
        <dbReference type="ChEBI" id="CHEBI:72998"/>
        <dbReference type="ChEBI" id="CHEBI:73001"/>
        <dbReference type="ChEBI" id="CHEBI:74669"/>
    </reaction>
    <physiologicalReaction direction="left-to-right" evidence="12">
        <dbReference type="Rhea" id="RHEA:43817"/>
    </physiologicalReaction>
    <physiologicalReaction direction="right-to-left" evidence="12">
        <dbReference type="Rhea" id="RHEA:43818"/>
    </physiologicalReaction>
</comment>
<organism evidence="15 16">
    <name type="scientific">Varroa destructor</name>
    <name type="common">Honeybee mite</name>
    <dbReference type="NCBI Taxonomy" id="109461"/>
    <lineage>
        <taxon>Eukaryota</taxon>
        <taxon>Metazoa</taxon>
        <taxon>Ecdysozoa</taxon>
        <taxon>Arthropoda</taxon>
        <taxon>Chelicerata</taxon>
        <taxon>Arachnida</taxon>
        <taxon>Acari</taxon>
        <taxon>Parasitiformes</taxon>
        <taxon>Mesostigmata</taxon>
        <taxon>Gamasina</taxon>
        <taxon>Dermanyssoidea</taxon>
        <taxon>Varroidae</taxon>
        <taxon>Varroa</taxon>
    </lineage>
</organism>
<evidence type="ECO:0000256" key="9">
    <source>
        <dbReference type="ARBA" id="ARBA00023315"/>
    </source>
</evidence>
<dbReference type="PANTHER" id="PTHR12497">
    <property type="entry name" value="TAZ PROTEIN TAFAZZIN"/>
    <property type="match status" value="1"/>
</dbReference>
<proteinExistence type="inferred from homology"/>
<dbReference type="GO" id="GO:0035965">
    <property type="term" value="P:cardiolipin acyl-chain remodeling"/>
    <property type="evidence" value="ECO:0007669"/>
    <property type="project" value="TreeGrafter"/>
</dbReference>
<evidence type="ECO:0000256" key="2">
    <source>
        <dbReference type="ARBA" id="ARBA00010524"/>
    </source>
</evidence>
<keyword evidence="16" id="KW-1185">Reference proteome</keyword>
<evidence type="ECO:0000256" key="5">
    <source>
        <dbReference type="ARBA" id="ARBA00022792"/>
    </source>
</evidence>
<keyword evidence="9" id="KW-0012">Acyltransferase</keyword>
<evidence type="ECO:0000256" key="3">
    <source>
        <dbReference type="ARBA" id="ARBA00022679"/>
    </source>
</evidence>
<sequence>MPLGVRWPLPPAGRSGIAWNAASRIVMPLVGALTKVFARFCTNVRYHNVEILVKAAQKRPTGVPLITASNHHSCMDDPYLWSMLPLSLLCNNSKMRWALAAHDICFTSELHSIFFALGQNVPVIRGEGVYQRGMDYCVDLLNLGKWIHIYPEGKVNIDPSEFIRLKWGVGRLLAESKLCPIFIPFWHIGMDNVLPNVEPYRPQLGHVVTINVGKPIDFSELKQMMETKRWTATSKRKAFTDVIQERFFLLRQETEELHRKHLSDLGRHPPSTSLL</sequence>
<keyword evidence="3" id="KW-0808">Transferase</keyword>
<evidence type="ECO:0000256" key="10">
    <source>
        <dbReference type="ARBA" id="ARBA00024323"/>
    </source>
</evidence>
<accession>A0A7M7JKG6</accession>
<dbReference type="CDD" id="cd07989">
    <property type="entry name" value="LPLAT_AGPAT-like"/>
    <property type="match status" value="1"/>
</dbReference>
<dbReference type="GO" id="GO:0005743">
    <property type="term" value="C:mitochondrial inner membrane"/>
    <property type="evidence" value="ECO:0007669"/>
    <property type="project" value="UniProtKB-SubCell"/>
</dbReference>
<dbReference type="GeneID" id="111247043"/>
<evidence type="ECO:0000256" key="11">
    <source>
        <dbReference type="ARBA" id="ARBA00047906"/>
    </source>
</evidence>
<dbReference type="InterPro" id="IPR000872">
    <property type="entry name" value="Tafazzin"/>
</dbReference>
<dbReference type="GO" id="GO:0007007">
    <property type="term" value="P:inner mitochondrial membrane organization"/>
    <property type="evidence" value="ECO:0007669"/>
    <property type="project" value="TreeGrafter"/>
</dbReference>
<keyword evidence="7" id="KW-0496">Mitochondrion</keyword>
<dbReference type="RefSeq" id="XP_022653308.1">
    <property type="nucleotide sequence ID" value="XM_022797573.1"/>
</dbReference>
<protein>
    <recommendedName>
        <fullName evidence="13">Tafazzin family protein</fullName>
    </recommendedName>
</protein>
<dbReference type="InParanoid" id="A0A7M7JKG6"/>
<dbReference type="KEGG" id="vde:111247043"/>
<comment type="subcellular location">
    <subcellularLocation>
        <location evidence="1">Mitochondrion inner membrane</location>
        <topology evidence="1">Peripheral membrane protein</topology>
        <orientation evidence="1">Intermembrane side</orientation>
    </subcellularLocation>
    <subcellularLocation>
        <location evidence="10">Mitochondrion outer membrane</location>
        <topology evidence="10">Peripheral membrane protein</topology>
        <orientation evidence="10">Intermembrane side</orientation>
    </subcellularLocation>
</comment>
<evidence type="ECO:0000256" key="7">
    <source>
        <dbReference type="ARBA" id="ARBA00023128"/>
    </source>
</evidence>
<keyword evidence="4" id="KW-1000">Mitochondrion outer membrane</keyword>
<dbReference type="OrthoDB" id="193467at2759"/>
<dbReference type="FunCoup" id="A0A7M7JKG6">
    <property type="interactions" value="829"/>
</dbReference>
<keyword evidence="6" id="KW-0443">Lipid metabolism</keyword>
<evidence type="ECO:0000256" key="1">
    <source>
        <dbReference type="ARBA" id="ARBA00004137"/>
    </source>
</evidence>